<keyword evidence="2" id="KW-1185">Reference proteome</keyword>
<sequence>MTSNLQQHAMADSPKFTSVNALLAPNDPDIDEGNEIAVAPIFSESVRQFGESLPKIPFTQYGLLGADTTKMSKIVTGGSLLAEDNPNIFYNTSTPSSVLVCGSQGSGKSHTLACLLENCLLPSEANVLPRPLVVTRILRDLRLAQQSTDGPFSYTAFKRALSNEDLTPGQRSPLQQRLDTLESFMIQQVASSGQIASKKKKGSIQPSGMKGSDWSTRPGLLTIVDLSCPCITAETACALFNICLSLFLEQDASVGRVVALDEAHRYMTDTAECAILTESLLSAIRLQRHIGARVFVSTQEPTISPKLLDLCSITIVHRFTSPDWLRVLKQHLAGATGPSQAVEPFEGSNEKGRGLQSHTSLALHADIGLELFTQIVGLRTGEALIFAPSAILQVQELAPSRGVNTAEPSVSIDQVLESSPSEQTASGGSPGRGAGYVRLNCGFLKIRVRKRLTQDGGRTIMAS</sequence>
<evidence type="ECO:0000313" key="2">
    <source>
        <dbReference type="Proteomes" id="UP000054481"/>
    </source>
</evidence>
<protein>
    <recommendedName>
        <fullName evidence="3">AAA+ ATPase domain-containing protein</fullName>
    </recommendedName>
</protein>
<dbReference type="EMBL" id="KQ030647">
    <property type="protein sequence ID" value="KJZ70114.1"/>
    <property type="molecule type" value="Genomic_DNA"/>
</dbReference>
<dbReference type="OrthoDB" id="2316594at2759"/>
<dbReference type="Proteomes" id="UP000054481">
    <property type="component" value="Unassembled WGS sequence"/>
</dbReference>
<dbReference type="Gene3D" id="3.40.50.300">
    <property type="entry name" value="P-loop containing nucleotide triphosphate hydrolases"/>
    <property type="match status" value="1"/>
</dbReference>
<evidence type="ECO:0008006" key="3">
    <source>
        <dbReference type="Google" id="ProtNLM"/>
    </source>
</evidence>
<reference evidence="1 2" key="1">
    <citation type="journal article" date="2014" name="Genome Biol. Evol.">
        <title>Comparative genomics and transcriptomics analyses reveal divergent lifestyle features of nematode endoparasitic fungus Hirsutella minnesotensis.</title>
        <authorList>
            <person name="Lai Y."/>
            <person name="Liu K."/>
            <person name="Zhang X."/>
            <person name="Zhang X."/>
            <person name="Li K."/>
            <person name="Wang N."/>
            <person name="Shu C."/>
            <person name="Wu Y."/>
            <person name="Wang C."/>
            <person name="Bushley K.E."/>
            <person name="Xiang M."/>
            <person name="Liu X."/>
        </authorList>
    </citation>
    <scope>NUCLEOTIDE SEQUENCE [LARGE SCALE GENOMIC DNA]</scope>
    <source>
        <strain evidence="1 2">3608</strain>
    </source>
</reference>
<evidence type="ECO:0000313" key="1">
    <source>
        <dbReference type="EMBL" id="KJZ70114.1"/>
    </source>
</evidence>
<proteinExistence type="predicted"/>
<dbReference type="AlphaFoldDB" id="A0A0F8A282"/>
<name>A0A0F8A282_9HYPO</name>
<accession>A0A0F8A282</accession>
<dbReference type="InterPro" id="IPR027417">
    <property type="entry name" value="P-loop_NTPase"/>
</dbReference>
<dbReference type="SUPFAM" id="SSF52540">
    <property type="entry name" value="P-loop containing nucleoside triphosphate hydrolases"/>
    <property type="match status" value="1"/>
</dbReference>
<organism evidence="1 2">
    <name type="scientific">Hirsutella minnesotensis 3608</name>
    <dbReference type="NCBI Taxonomy" id="1043627"/>
    <lineage>
        <taxon>Eukaryota</taxon>
        <taxon>Fungi</taxon>
        <taxon>Dikarya</taxon>
        <taxon>Ascomycota</taxon>
        <taxon>Pezizomycotina</taxon>
        <taxon>Sordariomycetes</taxon>
        <taxon>Hypocreomycetidae</taxon>
        <taxon>Hypocreales</taxon>
        <taxon>Ophiocordycipitaceae</taxon>
        <taxon>Hirsutella</taxon>
    </lineage>
</organism>
<gene>
    <name evidence="1" type="ORF">HIM_10484</name>
</gene>